<feature type="domain" description="Nitroreductase" evidence="6">
    <location>
        <begin position="5"/>
        <end position="58"/>
    </location>
</feature>
<gene>
    <name evidence="7" type="primary">nfrA2_1</name>
    <name evidence="7" type="ORF">CLPUN_16460</name>
</gene>
<dbReference type="EC" id="1.5.1.39" evidence="7"/>
<dbReference type="OrthoDB" id="9812105at2"/>
<comment type="cofactor">
    <cofactor evidence="1">
        <name>FMN</name>
        <dbReference type="ChEBI" id="CHEBI:58210"/>
    </cofactor>
</comment>
<dbReference type="STRING" id="29367.CLPUN_16460"/>
<evidence type="ECO:0000256" key="3">
    <source>
        <dbReference type="ARBA" id="ARBA00022630"/>
    </source>
</evidence>
<dbReference type="SUPFAM" id="SSF55469">
    <property type="entry name" value="FMN-dependent nitroreductase-like"/>
    <property type="match status" value="1"/>
</dbReference>
<dbReference type="GO" id="GO:0008752">
    <property type="term" value="F:FMN reductase [NAD(P)H] activity"/>
    <property type="evidence" value="ECO:0007669"/>
    <property type="project" value="UniProtKB-EC"/>
</dbReference>
<accession>A0A1S8TNM8</accession>
<proteinExistence type="inferred from homology"/>
<evidence type="ECO:0000259" key="6">
    <source>
        <dbReference type="Pfam" id="PF00881"/>
    </source>
</evidence>
<keyword evidence="8" id="KW-1185">Reference proteome</keyword>
<evidence type="ECO:0000256" key="4">
    <source>
        <dbReference type="ARBA" id="ARBA00022643"/>
    </source>
</evidence>
<dbReference type="CDD" id="cd02150">
    <property type="entry name" value="nitroreductase"/>
    <property type="match status" value="1"/>
</dbReference>
<reference evidence="7 8" key="1">
    <citation type="submission" date="2016-05" db="EMBL/GenBank/DDBJ databases">
        <title>Microbial solvent formation.</title>
        <authorList>
            <person name="Poehlein A."/>
            <person name="Montoya Solano J.D."/>
            <person name="Flitsch S."/>
            <person name="Krabben P."/>
            <person name="Duerre P."/>
            <person name="Daniel R."/>
        </authorList>
    </citation>
    <scope>NUCLEOTIDE SEQUENCE [LARGE SCALE GENOMIC DNA]</scope>
    <source>
        <strain evidence="7 8">DSM 2619</strain>
    </source>
</reference>
<dbReference type="RefSeq" id="WP_077846820.1">
    <property type="nucleotide sequence ID" value="NZ_LZZM01000105.1"/>
</dbReference>
<feature type="domain" description="Nitroreductase" evidence="6">
    <location>
        <begin position="63"/>
        <end position="145"/>
    </location>
</feature>
<evidence type="ECO:0000256" key="2">
    <source>
        <dbReference type="ARBA" id="ARBA00007118"/>
    </source>
</evidence>
<protein>
    <submittedName>
        <fullName evidence="7">FMN reductase</fullName>
        <ecNumber evidence="7">1.5.1.39</ecNumber>
    </submittedName>
</protein>
<dbReference type="PANTHER" id="PTHR43673">
    <property type="entry name" value="NAD(P)H NITROREDUCTASE YDGI-RELATED"/>
    <property type="match status" value="1"/>
</dbReference>
<sequence>MEAIFKRKSVRKYEDRAVEKEKIEKLLRAIMQAPSAVNQQPWEVIVIENKETLKKLSEMSPYSKMVADSPVTFILAANKNNLKVPSAWQQDMGAATQNLLLEAVELELGGVWLGTATSDDTMEFVRKLFDLPENILPFSVVPIGYPDQQNSDVIDRFNKEKVHYEGWK</sequence>
<evidence type="ECO:0000256" key="1">
    <source>
        <dbReference type="ARBA" id="ARBA00001917"/>
    </source>
</evidence>
<dbReference type="Proteomes" id="UP000190890">
    <property type="component" value="Unassembled WGS sequence"/>
</dbReference>
<dbReference type="Gene3D" id="3.40.109.10">
    <property type="entry name" value="NADH Oxidase"/>
    <property type="match status" value="1"/>
</dbReference>
<keyword evidence="3" id="KW-0285">Flavoprotein</keyword>
<dbReference type="InterPro" id="IPR029479">
    <property type="entry name" value="Nitroreductase"/>
</dbReference>
<comment type="caution">
    <text evidence="7">The sequence shown here is derived from an EMBL/GenBank/DDBJ whole genome shotgun (WGS) entry which is preliminary data.</text>
</comment>
<comment type="similarity">
    <text evidence="2">Belongs to the nitroreductase family.</text>
</comment>
<evidence type="ECO:0000313" key="7">
    <source>
        <dbReference type="EMBL" id="OOM79276.1"/>
    </source>
</evidence>
<keyword evidence="5 7" id="KW-0560">Oxidoreductase</keyword>
<organism evidence="7 8">
    <name type="scientific">Clostridium puniceum</name>
    <dbReference type="NCBI Taxonomy" id="29367"/>
    <lineage>
        <taxon>Bacteria</taxon>
        <taxon>Bacillati</taxon>
        <taxon>Bacillota</taxon>
        <taxon>Clostridia</taxon>
        <taxon>Eubacteriales</taxon>
        <taxon>Clostridiaceae</taxon>
        <taxon>Clostridium</taxon>
    </lineage>
</organism>
<name>A0A1S8TNM8_9CLOT</name>
<evidence type="ECO:0000313" key="8">
    <source>
        <dbReference type="Proteomes" id="UP000190890"/>
    </source>
</evidence>
<dbReference type="Pfam" id="PF00881">
    <property type="entry name" value="Nitroreductase"/>
    <property type="match status" value="2"/>
</dbReference>
<dbReference type="InterPro" id="IPR000415">
    <property type="entry name" value="Nitroreductase-like"/>
</dbReference>
<dbReference type="EMBL" id="LZZM01000105">
    <property type="protein sequence ID" value="OOM79276.1"/>
    <property type="molecule type" value="Genomic_DNA"/>
</dbReference>
<evidence type="ECO:0000256" key="5">
    <source>
        <dbReference type="ARBA" id="ARBA00023002"/>
    </source>
</evidence>
<dbReference type="AlphaFoldDB" id="A0A1S8TNM8"/>
<keyword evidence="4" id="KW-0288">FMN</keyword>
<dbReference type="PANTHER" id="PTHR43673:SF2">
    <property type="entry name" value="NITROREDUCTASE"/>
    <property type="match status" value="1"/>
</dbReference>